<dbReference type="EMBL" id="CP099959">
    <property type="protein sequence ID" value="XCC58389.1"/>
    <property type="molecule type" value="Genomic_DNA"/>
</dbReference>
<sequence length="181" mass="19384">MQRGVTFLEVLISIGLIGIIAALVMVNSRDQLPLEKLIAETKLVSQRLGQASLDARASGRTAKLICSPAGIQLEWYPLKSDSFASAVAATTSSAKVGATIDIEASNNDIYLSASWTTLNCSSNKNFYIASNGNFFSGDAIGGVELEFNLPNNLYTSKLVISGENALGRIYLREKLNAYGDI</sequence>
<accession>A0AAU8A3V8</accession>
<keyword evidence="1" id="KW-0472">Membrane</keyword>
<name>A0AAU8A3V8_9BURK</name>
<dbReference type="InterPro" id="IPR012902">
    <property type="entry name" value="N_methyl_site"/>
</dbReference>
<keyword evidence="1" id="KW-0812">Transmembrane</keyword>
<evidence type="ECO:0000256" key="1">
    <source>
        <dbReference type="SAM" id="Phobius"/>
    </source>
</evidence>
<feature type="transmembrane region" description="Helical" evidence="1">
    <location>
        <begin position="6"/>
        <end position="26"/>
    </location>
</feature>
<organism evidence="2">
    <name type="scientific">Polynucleobacter sp. UK-FUSCHL-C3</name>
    <dbReference type="NCBI Taxonomy" id="2955208"/>
    <lineage>
        <taxon>Bacteria</taxon>
        <taxon>Pseudomonadati</taxon>
        <taxon>Pseudomonadota</taxon>
        <taxon>Betaproteobacteria</taxon>
        <taxon>Burkholderiales</taxon>
        <taxon>Burkholderiaceae</taxon>
        <taxon>Polynucleobacter</taxon>
    </lineage>
</organism>
<dbReference type="RefSeq" id="WP_353439616.1">
    <property type="nucleotide sequence ID" value="NZ_CP099959.1"/>
</dbReference>
<dbReference type="NCBIfam" id="TIGR02532">
    <property type="entry name" value="IV_pilin_GFxxxE"/>
    <property type="match status" value="1"/>
</dbReference>
<dbReference type="InterPro" id="IPR045584">
    <property type="entry name" value="Pilin-like"/>
</dbReference>
<protein>
    <submittedName>
        <fullName evidence="2">Prepilin-type N-terminal cleavage/methylation domain-containing protein</fullName>
    </submittedName>
</protein>
<proteinExistence type="predicted"/>
<gene>
    <name evidence="2" type="ORF">NKE59_03615</name>
</gene>
<dbReference type="SUPFAM" id="SSF54523">
    <property type="entry name" value="Pili subunits"/>
    <property type="match status" value="1"/>
</dbReference>
<evidence type="ECO:0000313" key="2">
    <source>
        <dbReference type="EMBL" id="XCC58389.1"/>
    </source>
</evidence>
<dbReference type="AlphaFoldDB" id="A0AAU8A3V8"/>
<keyword evidence="1" id="KW-1133">Transmembrane helix</keyword>
<reference evidence="2" key="1">
    <citation type="submission" date="2022-06" db="EMBL/GenBank/DDBJ databases">
        <title>New Polynucleobacter species.</title>
        <authorList>
            <person name="Hahn M.W."/>
        </authorList>
    </citation>
    <scope>NUCLEOTIDE SEQUENCE</scope>
    <source>
        <strain evidence="2">UK-FUSCHL-C3</strain>
    </source>
</reference>